<accession>A0A915K4B3</accession>
<sequence length="208" mass="23869">MTLTEQAVVCTRCALYKDVQATVWNSLVYAERSPTHGQFSLLRELEGHLYLPFPTERNGTECNGRNNVMKQKRNFRSVQFGWNLTSVVSHNIAVKIAEYCWVLEMKQKFMKRSLDIARMMVTTFMISLIFFIFNSIESADPVCKDDQGRDVRPGNYFTFQEKYFKQCVKVGNTVKAKVMGCLDDKGNKVMDRGVAVRGGKKYSSKRKG</sequence>
<evidence type="ECO:0000256" key="1">
    <source>
        <dbReference type="SAM" id="Phobius"/>
    </source>
</evidence>
<dbReference type="Proteomes" id="UP000887565">
    <property type="component" value="Unplaced"/>
</dbReference>
<evidence type="ECO:0000313" key="2">
    <source>
        <dbReference type="Proteomes" id="UP000887565"/>
    </source>
</evidence>
<dbReference type="WBParaSite" id="nRc.2.0.1.t33173-RA">
    <property type="protein sequence ID" value="nRc.2.0.1.t33173-RA"/>
    <property type="gene ID" value="nRc.2.0.1.g33173"/>
</dbReference>
<organism evidence="2 3">
    <name type="scientific">Romanomermis culicivorax</name>
    <name type="common">Nematode worm</name>
    <dbReference type="NCBI Taxonomy" id="13658"/>
    <lineage>
        <taxon>Eukaryota</taxon>
        <taxon>Metazoa</taxon>
        <taxon>Ecdysozoa</taxon>
        <taxon>Nematoda</taxon>
        <taxon>Enoplea</taxon>
        <taxon>Dorylaimia</taxon>
        <taxon>Mermithida</taxon>
        <taxon>Mermithoidea</taxon>
        <taxon>Mermithidae</taxon>
        <taxon>Romanomermis</taxon>
    </lineage>
</organism>
<keyword evidence="1" id="KW-0812">Transmembrane</keyword>
<dbReference type="AlphaFoldDB" id="A0A915K4B3"/>
<protein>
    <submittedName>
        <fullName evidence="3">Uncharacterized protein</fullName>
    </submittedName>
</protein>
<keyword evidence="1" id="KW-0472">Membrane</keyword>
<keyword evidence="1" id="KW-1133">Transmembrane helix</keyword>
<evidence type="ECO:0000313" key="3">
    <source>
        <dbReference type="WBParaSite" id="nRc.2.0.1.t33173-RA"/>
    </source>
</evidence>
<proteinExistence type="predicted"/>
<keyword evidence="2" id="KW-1185">Reference proteome</keyword>
<name>A0A915K4B3_ROMCU</name>
<feature type="transmembrane region" description="Helical" evidence="1">
    <location>
        <begin position="116"/>
        <end position="136"/>
    </location>
</feature>
<reference evidence="3" key="1">
    <citation type="submission" date="2022-11" db="UniProtKB">
        <authorList>
            <consortium name="WormBaseParasite"/>
        </authorList>
    </citation>
    <scope>IDENTIFICATION</scope>
</reference>